<dbReference type="EnsemblMetazoa" id="CLYHEMT003359.1">
    <property type="protein sequence ID" value="CLYHEMP003359.1"/>
    <property type="gene ID" value="CLYHEMG003359"/>
</dbReference>
<keyword evidence="2" id="KW-1185">Reference proteome</keyword>
<dbReference type="AlphaFoldDB" id="A0A7M5WQV2"/>
<protein>
    <recommendedName>
        <fullName evidence="3">Tudor domain-containing protein</fullName>
    </recommendedName>
</protein>
<dbReference type="Proteomes" id="UP000594262">
    <property type="component" value="Unplaced"/>
</dbReference>
<organism evidence="1 2">
    <name type="scientific">Clytia hemisphaerica</name>
    <dbReference type="NCBI Taxonomy" id="252671"/>
    <lineage>
        <taxon>Eukaryota</taxon>
        <taxon>Metazoa</taxon>
        <taxon>Cnidaria</taxon>
        <taxon>Hydrozoa</taxon>
        <taxon>Hydroidolina</taxon>
        <taxon>Leptothecata</taxon>
        <taxon>Obeliida</taxon>
        <taxon>Clytiidae</taxon>
        <taxon>Clytia</taxon>
    </lineage>
</organism>
<name>A0A7M5WQV2_9CNID</name>
<proteinExistence type="predicted"/>
<accession>A0A7M5WQV2</accession>
<evidence type="ECO:0008006" key="3">
    <source>
        <dbReference type="Google" id="ProtNLM"/>
    </source>
</evidence>
<reference evidence="1" key="1">
    <citation type="submission" date="2021-01" db="UniProtKB">
        <authorList>
            <consortium name="EnsemblMetazoa"/>
        </authorList>
    </citation>
    <scope>IDENTIFICATION</scope>
</reference>
<evidence type="ECO:0000313" key="2">
    <source>
        <dbReference type="Proteomes" id="UP000594262"/>
    </source>
</evidence>
<sequence length="95" mass="10822">MLKNGEHVAAIWLQDDGTYSWYLGVICDVYGDHANVSYLKQTDKVGVHWVFPEEVEVQQTSFEQIMASGFEVKYTQSGVRIRCSIEKAFAEELSN</sequence>
<evidence type="ECO:0000313" key="1">
    <source>
        <dbReference type="EnsemblMetazoa" id="CLYHEMP003359.1"/>
    </source>
</evidence>